<gene>
    <name evidence="2" type="ORF">NPIL_85221</name>
</gene>
<accession>A0A8X6UQI9</accession>
<name>A0A8X6UQI9_NEPPI</name>
<evidence type="ECO:0000313" key="3">
    <source>
        <dbReference type="Proteomes" id="UP000887013"/>
    </source>
</evidence>
<dbReference type="EMBL" id="BMAW01083277">
    <property type="protein sequence ID" value="GFU32986.1"/>
    <property type="molecule type" value="Genomic_DNA"/>
</dbReference>
<dbReference type="Proteomes" id="UP000887013">
    <property type="component" value="Unassembled WGS sequence"/>
</dbReference>
<evidence type="ECO:0000313" key="2">
    <source>
        <dbReference type="EMBL" id="GFU32986.1"/>
    </source>
</evidence>
<protein>
    <submittedName>
        <fullName evidence="2">Uncharacterized protein</fullName>
    </submittedName>
</protein>
<feature type="region of interest" description="Disordered" evidence="1">
    <location>
        <begin position="67"/>
        <end position="139"/>
    </location>
</feature>
<feature type="compositionally biased region" description="Basic residues" evidence="1">
    <location>
        <begin position="85"/>
        <end position="95"/>
    </location>
</feature>
<reference evidence="2" key="1">
    <citation type="submission" date="2020-08" db="EMBL/GenBank/DDBJ databases">
        <title>Multicomponent nature underlies the extraordinary mechanical properties of spider dragline silk.</title>
        <authorList>
            <person name="Kono N."/>
            <person name="Nakamura H."/>
            <person name="Mori M."/>
            <person name="Yoshida Y."/>
            <person name="Ohtoshi R."/>
            <person name="Malay A.D."/>
            <person name="Moran D.A.P."/>
            <person name="Tomita M."/>
            <person name="Numata K."/>
            <person name="Arakawa K."/>
        </authorList>
    </citation>
    <scope>NUCLEOTIDE SEQUENCE</scope>
</reference>
<feature type="compositionally biased region" description="Low complexity" evidence="1">
    <location>
        <begin position="119"/>
        <end position="134"/>
    </location>
</feature>
<comment type="caution">
    <text evidence="2">The sequence shown here is derived from an EMBL/GenBank/DDBJ whole genome shotgun (WGS) entry which is preliminary data.</text>
</comment>
<feature type="region of interest" description="Disordered" evidence="1">
    <location>
        <begin position="22"/>
        <end position="44"/>
    </location>
</feature>
<organism evidence="2 3">
    <name type="scientific">Nephila pilipes</name>
    <name type="common">Giant wood spider</name>
    <name type="synonym">Nephila maculata</name>
    <dbReference type="NCBI Taxonomy" id="299642"/>
    <lineage>
        <taxon>Eukaryota</taxon>
        <taxon>Metazoa</taxon>
        <taxon>Ecdysozoa</taxon>
        <taxon>Arthropoda</taxon>
        <taxon>Chelicerata</taxon>
        <taxon>Arachnida</taxon>
        <taxon>Araneae</taxon>
        <taxon>Araneomorphae</taxon>
        <taxon>Entelegynae</taxon>
        <taxon>Araneoidea</taxon>
        <taxon>Nephilidae</taxon>
        <taxon>Nephila</taxon>
    </lineage>
</organism>
<dbReference type="AlphaFoldDB" id="A0A8X6UQI9"/>
<keyword evidence="3" id="KW-1185">Reference proteome</keyword>
<evidence type="ECO:0000256" key="1">
    <source>
        <dbReference type="SAM" id="MobiDB-lite"/>
    </source>
</evidence>
<proteinExistence type="predicted"/>
<feature type="compositionally biased region" description="Polar residues" evidence="1">
    <location>
        <begin position="101"/>
        <end position="118"/>
    </location>
</feature>
<sequence length="175" mass="19133">MNLPSSNLCTAWGIANPHVLPYPSPAEQRGNFSPSENPKKQKIDENLFYNRFSPLPIDVPSTQIEIDEEDITDPVPSQTTSTTTKNKKTSKKTKQANKTSPVQKPASQPCPVQQQANQPTTSTAPLPSTAAPSSGSLVDFKPVRTDSISFYPRPLVVLHRQRRNGTITGLLILAN</sequence>